<dbReference type="Proteomes" id="UP001174909">
    <property type="component" value="Unassembled WGS sequence"/>
</dbReference>
<reference evidence="10" key="1">
    <citation type="submission" date="2023-03" db="EMBL/GenBank/DDBJ databases">
        <authorList>
            <person name="Steffen K."/>
            <person name="Cardenas P."/>
        </authorList>
    </citation>
    <scope>NUCLEOTIDE SEQUENCE</scope>
</reference>
<dbReference type="InterPro" id="IPR039915">
    <property type="entry name" value="TACC"/>
</dbReference>
<dbReference type="GO" id="GO:0007052">
    <property type="term" value="P:mitotic spindle organization"/>
    <property type="evidence" value="ECO:0007669"/>
    <property type="project" value="InterPro"/>
</dbReference>
<evidence type="ECO:0000259" key="9">
    <source>
        <dbReference type="Pfam" id="PF05010"/>
    </source>
</evidence>
<evidence type="ECO:0000256" key="8">
    <source>
        <dbReference type="SAM" id="MobiDB-lite"/>
    </source>
</evidence>
<evidence type="ECO:0000256" key="5">
    <source>
        <dbReference type="ARBA" id="ARBA00023054"/>
    </source>
</evidence>
<dbReference type="Gene3D" id="1.20.5.1700">
    <property type="match status" value="1"/>
</dbReference>
<comment type="subcellular location">
    <subcellularLocation>
        <location evidence="1">Cytoplasm</location>
        <location evidence="1">Cytoskeleton</location>
    </subcellularLocation>
</comment>
<proteinExistence type="inferred from homology"/>
<comment type="similarity">
    <text evidence="2">Belongs to the TACC family.</text>
</comment>
<feature type="region of interest" description="Disordered" evidence="8">
    <location>
        <begin position="1"/>
        <end position="31"/>
    </location>
</feature>
<dbReference type="PANTHER" id="PTHR13924:SF10">
    <property type="entry name" value="TRANSFORMING ACIDIC COILED-COIL PROTEIN, ISOFORM K"/>
    <property type="match status" value="1"/>
</dbReference>
<feature type="coiled-coil region" evidence="7">
    <location>
        <begin position="292"/>
        <end position="442"/>
    </location>
</feature>
<feature type="coiled-coil region" evidence="7">
    <location>
        <begin position="472"/>
        <end position="506"/>
    </location>
</feature>
<gene>
    <name evidence="10" type="ORF">GBAR_LOCUS17829</name>
</gene>
<feature type="compositionally biased region" description="Low complexity" evidence="8">
    <location>
        <begin position="229"/>
        <end position="258"/>
    </location>
</feature>
<dbReference type="InterPro" id="IPR007707">
    <property type="entry name" value="TACC_C"/>
</dbReference>
<dbReference type="PANTHER" id="PTHR13924">
    <property type="entry name" value="TRANSFORMING ACIDIC COILED-COIL CONTAINING PROTEIN 1/2"/>
    <property type="match status" value="1"/>
</dbReference>
<evidence type="ECO:0000313" key="11">
    <source>
        <dbReference type="Proteomes" id="UP001174909"/>
    </source>
</evidence>
<dbReference type="Pfam" id="PF05010">
    <property type="entry name" value="TACC_C"/>
    <property type="match status" value="1"/>
</dbReference>
<keyword evidence="11" id="KW-1185">Reference proteome</keyword>
<accession>A0AA35WWH7</accession>
<feature type="compositionally biased region" description="Pro residues" evidence="8">
    <location>
        <begin position="1"/>
        <end position="11"/>
    </location>
</feature>
<protein>
    <submittedName>
        <fullName evidence="10">Transforming acidic coiled-coil-containing protein 3</fullName>
    </submittedName>
</protein>
<keyword evidence="5 7" id="KW-0175">Coiled coil</keyword>
<feature type="region of interest" description="Disordered" evidence="8">
    <location>
        <begin position="73"/>
        <end position="112"/>
    </location>
</feature>
<evidence type="ECO:0000256" key="2">
    <source>
        <dbReference type="ARBA" id="ARBA00009423"/>
    </source>
</evidence>
<evidence type="ECO:0000256" key="7">
    <source>
        <dbReference type="SAM" id="Coils"/>
    </source>
</evidence>
<evidence type="ECO:0000256" key="1">
    <source>
        <dbReference type="ARBA" id="ARBA00004245"/>
    </source>
</evidence>
<dbReference type="GO" id="GO:0005737">
    <property type="term" value="C:cytoplasm"/>
    <property type="evidence" value="ECO:0007669"/>
    <property type="project" value="TreeGrafter"/>
</dbReference>
<dbReference type="GO" id="GO:0005856">
    <property type="term" value="C:cytoskeleton"/>
    <property type="evidence" value="ECO:0007669"/>
    <property type="project" value="UniProtKB-SubCell"/>
</dbReference>
<dbReference type="EMBL" id="CASHTH010002534">
    <property type="protein sequence ID" value="CAI8031406.1"/>
    <property type="molecule type" value="Genomic_DNA"/>
</dbReference>
<keyword evidence="3" id="KW-0963">Cytoplasm</keyword>
<evidence type="ECO:0000313" key="10">
    <source>
        <dbReference type="EMBL" id="CAI8031406.1"/>
    </source>
</evidence>
<sequence>MEAPSDPPPALRPSNKDNLQPSWEQEVGKMSGDAWEHIRSLDETENWHDRNVVISKADHQSHTTWAREVVEDMVDSASHHQSADRPLPTDTMPHPSDAPPTHSSSGDDFRYMNEFSDQDFQGSAAQFDIGYLENIANKNPSHVSALTRESLYVKFDPLVAGGQSSSHKSPHIPRAHRDPHLTSNDLMAVDTPPRNQPASVDLLTSSPARLPTTQMSDFPSQPAHPPPSSLSTSFTLSTSPRPSGLSPRSRPSPSATASGRGGGGGTGTLVEVLKYGEEDMAAVVEQTRLEERAKHEAQVQLLKEELSRKEAAAQRRVERVQKECQAVRSELKSHVSDKQRILDELEQLRELLKTNESTQEILHSHYDDLRAKVKDIEQQREVAIRDFEGLDKSFADLHQRYLRLKQSSDSQQQQEKALKSQIAQLEESCLHSEEKLRQLQADATQQMNDFNSRHGSTKKQHAQDVALTKATVRKLEFQVETLNRALEEKAREKEGLTQLCDELLAQINPS</sequence>
<name>A0AA35WWH7_GEOBA</name>
<dbReference type="AlphaFoldDB" id="A0AA35WWH7"/>
<feature type="compositionally biased region" description="Polar residues" evidence="8">
    <location>
        <begin position="196"/>
        <end position="219"/>
    </location>
</feature>
<evidence type="ECO:0000256" key="4">
    <source>
        <dbReference type="ARBA" id="ARBA00022553"/>
    </source>
</evidence>
<organism evidence="10 11">
    <name type="scientific">Geodia barretti</name>
    <name type="common">Barrett's horny sponge</name>
    <dbReference type="NCBI Taxonomy" id="519541"/>
    <lineage>
        <taxon>Eukaryota</taxon>
        <taxon>Metazoa</taxon>
        <taxon>Porifera</taxon>
        <taxon>Demospongiae</taxon>
        <taxon>Heteroscleromorpha</taxon>
        <taxon>Tetractinellida</taxon>
        <taxon>Astrophorina</taxon>
        <taxon>Geodiidae</taxon>
        <taxon>Geodia</taxon>
    </lineage>
</organism>
<feature type="region of interest" description="Disordered" evidence="8">
    <location>
        <begin position="161"/>
        <end position="269"/>
    </location>
</feature>
<evidence type="ECO:0000256" key="3">
    <source>
        <dbReference type="ARBA" id="ARBA00022490"/>
    </source>
</evidence>
<feature type="domain" description="Transforming acidic coiled-coil-containing protein C-terminal" evidence="9">
    <location>
        <begin position="371"/>
        <end position="503"/>
    </location>
</feature>
<evidence type="ECO:0000256" key="6">
    <source>
        <dbReference type="ARBA" id="ARBA00023212"/>
    </source>
</evidence>
<keyword evidence="6" id="KW-0206">Cytoskeleton</keyword>
<comment type="caution">
    <text evidence="10">The sequence shown here is derived from an EMBL/GenBank/DDBJ whole genome shotgun (WGS) entry which is preliminary data.</text>
</comment>
<keyword evidence="4" id="KW-0597">Phosphoprotein</keyword>